<dbReference type="Proteomes" id="UP000491168">
    <property type="component" value="Unassembled WGS sequence"/>
</dbReference>
<feature type="transmembrane region" description="Helical" evidence="1">
    <location>
        <begin position="35"/>
        <end position="52"/>
    </location>
</feature>
<dbReference type="AlphaFoldDB" id="A0A174U667"/>
<keyword evidence="1" id="KW-1133">Transmembrane helix</keyword>
<evidence type="ECO:0000313" key="4">
    <source>
        <dbReference type="Proteomes" id="UP000095725"/>
    </source>
</evidence>
<reference evidence="3 5" key="2">
    <citation type="journal article" date="2019" name="Nat. Med.">
        <title>A library of human gut bacterial isolates paired with longitudinal multiomics data enables mechanistic microbiome research.</title>
        <authorList>
            <person name="Poyet M."/>
            <person name="Groussin M."/>
            <person name="Gibbons S.M."/>
            <person name="Avila-Pacheco J."/>
            <person name="Jiang X."/>
            <person name="Kearney S.M."/>
            <person name="Perrotta A.R."/>
            <person name="Berdy B."/>
            <person name="Zhao S."/>
            <person name="Lieberman T.D."/>
            <person name="Swanson P.K."/>
            <person name="Smith M."/>
            <person name="Roesemann S."/>
            <person name="Alexander J.E."/>
            <person name="Rich S.A."/>
            <person name="Livny J."/>
            <person name="Vlamakis H."/>
            <person name="Clish C."/>
            <person name="Bullock K."/>
            <person name="Deik A."/>
            <person name="Scott J."/>
            <person name="Pierce K.A."/>
            <person name="Xavier R.J."/>
            <person name="Alm E.J."/>
        </authorList>
    </citation>
    <scope>NUCLEOTIDE SEQUENCE [LARGE SCALE GENOMIC DNA]</scope>
    <source>
        <strain evidence="3 5">BIOML-A21</strain>
    </source>
</reference>
<dbReference type="EMBL" id="CZBL01000007">
    <property type="protein sequence ID" value="CUQ16211.1"/>
    <property type="molecule type" value="Genomic_DNA"/>
</dbReference>
<evidence type="ECO:0000313" key="2">
    <source>
        <dbReference type="EMBL" id="CUQ16211.1"/>
    </source>
</evidence>
<keyword evidence="1" id="KW-0812">Transmembrane</keyword>
<reference evidence="2 4" key="1">
    <citation type="submission" date="2015-09" db="EMBL/GenBank/DDBJ databases">
        <authorList>
            <consortium name="Pathogen Informatics"/>
        </authorList>
    </citation>
    <scope>NUCLEOTIDE SEQUENCE [LARGE SCALE GENOMIC DNA]</scope>
    <source>
        <strain evidence="2 4">2789STDY5834946</strain>
    </source>
</reference>
<dbReference type="EMBL" id="VVYF01000029">
    <property type="protein sequence ID" value="KAA5486386.1"/>
    <property type="molecule type" value="Genomic_DNA"/>
</dbReference>
<sequence length="59" mass="6286">MKAIRWIQNVAAVIAIAMAVSLADGIGITFKEACTAGMLVVLAVVMLLGRALEEERRAE</sequence>
<evidence type="ECO:0000256" key="1">
    <source>
        <dbReference type="SAM" id="Phobius"/>
    </source>
</evidence>
<accession>A0A174U667</accession>
<gene>
    <name evidence="2" type="ORF">ERS852558_02022</name>
    <name evidence="3" type="ORF">F2Y35_21275</name>
</gene>
<dbReference type="RefSeq" id="WP_055256281.1">
    <property type="nucleotide sequence ID" value="NZ_CP081920.1"/>
</dbReference>
<proteinExistence type="predicted"/>
<protein>
    <submittedName>
        <fullName evidence="2">Uncharacterized protein</fullName>
    </submittedName>
</protein>
<organism evidence="2 4">
    <name type="scientific">Bacteroides caccae</name>
    <dbReference type="NCBI Taxonomy" id="47678"/>
    <lineage>
        <taxon>Bacteria</taxon>
        <taxon>Pseudomonadati</taxon>
        <taxon>Bacteroidota</taxon>
        <taxon>Bacteroidia</taxon>
        <taxon>Bacteroidales</taxon>
        <taxon>Bacteroidaceae</taxon>
        <taxon>Bacteroides</taxon>
    </lineage>
</organism>
<name>A0A174U667_9BACE</name>
<dbReference type="Proteomes" id="UP000095725">
    <property type="component" value="Unassembled WGS sequence"/>
</dbReference>
<evidence type="ECO:0000313" key="5">
    <source>
        <dbReference type="Proteomes" id="UP000491168"/>
    </source>
</evidence>
<keyword evidence="1" id="KW-0472">Membrane</keyword>
<evidence type="ECO:0000313" key="3">
    <source>
        <dbReference type="EMBL" id="KAA5486386.1"/>
    </source>
</evidence>